<sequence length="115" mass="12410">MGASAETLIREHLIGCLPPGSMPSFRRIISAAFDGTGRKRKAIGRLEMFDGQPATVEVFQWGPNAWGHRWADMPGGACSLEPSGWVRCDDEGNILSAQLTLPLSPDPVNPHAKEA</sequence>
<proteinExistence type="predicted"/>
<evidence type="ECO:0000313" key="1">
    <source>
        <dbReference type="EMBL" id="CAB4953324.1"/>
    </source>
</evidence>
<accession>A0A6J7KH53</accession>
<dbReference type="EMBL" id="CAFBMK010000369">
    <property type="protein sequence ID" value="CAB4953324.1"/>
    <property type="molecule type" value="Genomic_DNA"/>
</dbReference>
<gene>
    <name evidence="1" type="ORF">UFOPK3564_03614</name>
</gene>
<dbReference type="AlphaFoldDB" id="A0A6J7KH53"/>
<name>A0A6J7KH53_9ZZZZ</name>
<organism evidence="1">
    <name type="scientific">freshwater metagenome</name>
    <dbReference type="NCBI Taxonomy" id="449393"/>
    <lineage>
        <taxon>unclassified sequences</taxon>
        <taxon>metagenomes</taxon>
        <taxon>ecological metagenomes</taxon>
    </lineage>
</organism>
<reference evidence="1" key="1">
    <citation type="submission" date="2020-05" db="EMBL/GenBank/DDBJ databases">
        <authorList>
            <person name="Chiriac C."/>
            <person name="Salcher M."/>
            <person name="Ghai R."/>
            <person name="Kavagutti S V."/>
        </authorList>
    </citation>
    <scope>NUCLEOTIDE SEQUENCE</scope>
</reference>
<protein>
    <submittedName>
        <fullName evidence="1">Unannotated protein</fullName>
    </submittedName>
</protein>